<evidence type="ECO:0000259" key="4">
    <source>
        <dbReference type="Pfam" id="PF00535"/>
    </source>
</evidence>
<dbReference type="RefSeq" id="WP_263332602.1">
    <property type="nucleotide sequence ID" value="NZ_JBHSPH010000010.1"/>
</dbReference>
<proteinExistence type="inferred from homology"/>
<dbReference type="PANTHER" id="PTHR43398:SF1">
    <property type="entry name" value="DOLICHOL-PHOSPHATE MANNOSYLTRANSFERASE SUBUNIT 1"/>
    <property type="match status" value="1"/>
</dbReference>
<comment type="similarity">
    <text evidence="1">Belongs to the glycosyltransferase 2 family.</text>
</comment>
<evidence type="ECO:0000313" key="6">
    <source>
        <dbReference type="Proteomes" id="UP001596091"/>
    </source>
</evidence>
<evidence type="ECO:0000256" key="2">
    <source>
        <dbReference type="ARBA" id="ARBA00022676"/>
    </source>
</evidence>
<dbReference type="CDD" id="cd06442">
    <property type="entry name" value="DPM1_like"/>
    <property type="match status" value="1"/>
</dbReference>
<dbReference type="InterPro" id="IPR039528">
    <property type="entry name" value="DPM1-like"/>
</dbReference>
<keyword evidence="6" id="KW-1185">Reference proteome</keyword>
<protein>
    <submittedName>
        <fullName evidence="5">Polyprenol monophosphomannose synthase</fullName>
    </submittedName>
</protein>
<sequence length="278" mass="30856">MPDSVSAPAQKGRERAQFALVIPTLCEAGNILELLEEVRNVLDSVGVNYEILVVDDESCDGTGELVKRVAENDPRVRLLVRRGERGLSGAILHGWRHSDADVLGVMDADRQHPPALLPQLLQAILNDRDVAIGSRYTKGGETGQWNLLRRLWSSMAVSVTLPLQQRGIRAKDPMSGYFLVRRTCLGDICFEQSGFKLLLEILVRGRISSIQEIPFAFGQRASGTSKANLRVARDFASLLLKLYANRLQLSGLKEQTKTVRNLPEAEEATSSERVTLRR</sequence>
<dbReference type="Gene3D" id="3.90.550.10">
    <property type="entry name" value="Spore Coat Polysaccharide Biosynthesis Protein SpsA, Chain A"/>
    <property type="match status" value="1"/>
</dbReference>
<dbReference type="Pfam" id="PF00535">
    <property type="entry name" value="Glycos_transf_2"/>
    <property type="match status" value="1"/>
</dbReference>
<dbReference type="PANTHER" id="PTHR43398">
    <property type="entry name" value="DOLICHOL-PHOSPHATE MANNOSYLTRANSFERASE SUBUNIT 1"/>
    <property type="match status" value="1"/>
</dbReference>
<dbReference type="Proteomes" id="UP001596091">
    <property type="component" value="Unassembled WGS sequence"/>
</dbReference>
<dbReference type="InterPro" id="IPR001173">
    <property type="entry name" value="Glyco_trans_2-like"/>
</dbReference>
<evidence type="ECO:0000313" key="5">
    <source>
        <dbReference type="EMBL" id="MFC5864759.1"/>
    </source>
</evidence>
<accession>A0ABW1EL82</accession>
<organism evidence="5 6">
    <name type="scientific">Acidicapsa dinghuensis</name>
    <dbReference type="NCBI Taxonomy" id="2218256"/>
    <lineage>
        <taxon>Bacteria</taxon>
        <taxon>Pseudomonadati</taxon>
        <taxon>Acidobacteriota</taxon>
        <taxon>Terriglobia</taxon>
        <taxon>Terriglobales</taxon>
        <taxon>Acidobacteriaceae</taxon>
        <taxon>Acidicapsa</taxon>
    </lineage>
</organism>
<comment type="caution">
    <text evidence="5">The sequence shown here is derived from an EMBL/GenBank/DDBJ whole genome shotgun (WGS) entry which is preliminary data.</text>
</comment>
<dbReference type="EMBL" id="JBHSPH010000010">
    <property type="protein sequence ID" value="MFC5864759.1"/>
    <property type="molecule type" value="Genomic_DNA"/>
</dbReference>
<reference evidence="6" key="1">
    <citation type="journal article" date="2019" name="Int. J. Syst. Evol. Microbiol.">
        <title>The Global Catalogue of Microorganisms (GCM) 10K type strain sequencing project: providing services to taxonomists for standard genome sequencing and annotation.</title>
        <authorList>
            <consortium name="The Broad Institute Genomics Platform"/>
            <consortium name="The Broad Institute Genome Sequencing Center for Infectious Disease"/>
            <person name="Wu L."/>
            <person name="Ma J."/>
        </authorList>
    </citation>
    <scope>NUCLEOTIDE SEQUENCE [LARGE SCALE GENOMIC DNA]</scope>
    <source>
        <strain evidence="6">JCM 4087</strain>
    </source>
</reference>
<evidence type="ECO:0000256" key="1">
    <source>
        <dbReference type="ARBA" id="ARBA00006739"/>
    </source>
</evidence>
<feature type="domain" description="Glycosyltransferase 2-like" evidence="4">
    <location>
        <begin position="20"/>
        <end position="185"/>
    </location>
</feature>
<keyword evidence="2" id="KW-0328">Glycosyltransferase</keyword>
<name>A0ABW1EL82_9BACT</name>
<gene>
    <name evidence="5" type="ORF">ACFPT7_20795</name>
</gene>
<evidence type="ECO:0000256" key="3">
    <source>
        <dbReference type="ARBA" id="ARBA00022679"/>
    </source>
</evidence>
<dbReference type="InterPro" id="IPR029044">
    <property type="entry name" value="Nucleotide-diphossugar_trans"/>
</dbReference>
<dbReference type="SUPFAM" id="SSF53448">
    <property type="entry name" value="Nucleotide-diphospho-sugar transferases"/>
    <property type="match status" value="1"/>
</dbReference>
<keyword evidence="3" id="KW-0808">Transferase</keyword>